<keyword evidence="2" id="KW-1185">Reference proteome</keyword>
<reference evidence="1 2" key="1">
    <citation type="journal article" date="2016" name="MBio">
        <title>Lateral Gene Transfer in a Heavy Metal-Contaminated-Groundwater Microbial Community.</title>
        <authorList>
            <person name="Hemme C.L."/>
            <person name="Green S.J."/>
            <person name="Rishishwar L."/>
            <person name="Prakash O."/>
            <person name="Pettenato A."/>
            <person name="Chakraborty R."/>
            <person name="Deutschbauer A.M."/>
            <person name="Van Nostrand J.D."/>
            <person name="Wu L."/>
            <person name="He Z."/>
            <person name="Jordan I.K."/>
            <person name="Hazen T.C."/>
            <person name="Arkin A.P."/>
            <person name="Kostka J.E."/>
            <person name="Zhou J."/>
        </authorList>
    </citation>
    <scope>NUCLEOTIDE SEQUENCE [LARGE SCALE GENOMIC DNA]</scope>
    <source>
        <strain evidence="1 2">FW104-T7</strain>
    </source>
</reference>
<evidence type="ECO:0000313" key="1">
    <source>
        <dbReference type="EMBL" id="KZC23007.1"/>
    </source>
</evidence>
<dbReference type="STRING" id="416169.RHOFW104T7_15795"/>
<dbReference type="EMBL" id="LVJS01000051">
    <property type="protein sequence ID" value="KZC23007.1"/>
    <property type="molecule type" value="Genomic_DNA"/>
</dbReference>
<dbReference type="AlphaFoldDB" id="A0A154QGB4"/>
<organism evidence="1 2">
    <name type="scientific">Rhodanobacter thiooxydans</name>
    <dbReference type="NCBI Taxonomy" id="416169"/>
    <lineage>
        <taxon>Bacteria</taxon>
        <taxon>Pseudomonadati</taxon>
        <taxon>Pseudomonadota</taxon>
        <taxon>Gammaproteobacteria</taxon>
        <taxon>Lysobacterales</taxon>
        <taxon>Rhodanobacteraceae</taxon>
        <taxon>Rhodanobacter</taxon>
    </lineage>
</organism>
<gene>
    <name evidence="1" type="ORF">RHOFW104T7_15795</name>
</gene>
<proteinExistence type="predicted"/>
<evidence type="ECO:0000313" key="2">
    <source>
        <dbReference type="Proteomes" id="UP000076131"/>
    </source>
</evidence>
<accession>A0A154QGB4</accession>
<name>A0A154QGB4_9GAMM</name>
<sequence length="70" mass="7652">MTDYLPSTSTGGTLAAICPDCGSMMYRRVSLAKLASIRGELDITMTQAHSRIGESAQPFVNSDYKQEHQL</sequence>
<dbReference type="Proteomes" id="UP000076131">
    <property type="component" value="Unassembled WGS sequence"/>
</dbReference>
<protein>
    <submittedName>
        <fullName evidence="1">Uncharacterized protein</fullName>
    </submittedName>
</protein>
<comment type="caution">
    <text evidence="1">The sequence shown here is derived from an EMBL/GenBank/DDBJ whole genome shotgun (WGS) entry which is preliminary data.</text>
</comment>